<proteinExistence type="predicted"/>
<reference evidence="1" key="1">
    <citation type="submission" date="2022-08" db="EMBL/GenBank/DDBJ databases">
        <authorList>
            <person name="Kallberg Y."/>
            <person name="Tangrot J."/>
            <person name="Rosling A."/>
        </authorList>
    </citation>
    <scope>NUCLEOTIDE SEQUENCE</scope>
    <source>
        <strain evidence="1">Wild A</strain>
    </source>
</reference>
<keyword evidence="2" id="KW-1185">Reference proteome</keyword>
<dbReference type="EMBL" id="CAMKVN010003026">
    <property type="protein sequence ID" value="CAI2183436.1"/>
    <property type="molecule type" value="Genomic_DNA"/>
</dbReference>
<evidence type="ECO:0000313" key="2">
    <source>
        <dbReference type="Proteomes" id="UP001153678"/>
    </source>
</evidence>
<comment type="caution">
    <text evidence="1">The sequence shown here is derived from an EMBL/GenBank/DDBJ whole genome shotgun (WGS) entry which is preliminary data.</text>
</comment>
<organism evidence="1 2">
    <name type="scientific">Funneliformis geosporum</name>
    <dbReference type="NCBI Taxonomy" id="1117311"/>
    <lineage>
        <taxon>Eukaryota</taxon>
        <taxon>Fungi</taxon>
        <taxon>Fungi incertae sedis</taxon>
        <taxon>Mucoromycota</taxon>
        <taxon>Glomeromycotina</taxon>
        <taxon>Glomeromycetes</taxon>
        <taxon>Glomerales</taxon>
        <taxon>Glomeraceae</taxon>
        <taxon>Funneliformis</taxon>
    </lineage>
</organism>
<dbReference type="OrthoDB" id="2434299at2759"/>
<dbReference type="AlphaFoldDB" id="A0A9W4X3B8"/>
<feature type="non-terminal residue" evidence="1">
    <location>
        <position position="151"/>
    </location>
</feature>
<gene>
    <name evidence="1" type="ORF">FWILDA_LOCUS11077</name>
</gene>
<name>A0A9W4X3B8_9GLOM</name>
<evidence type="ECO:0000313" key="1">
    <source>
        <dbReference type="EMBL" id="CAI2183436.1"/>
    </source>
</evidence>
<sequence>MNYMQKADNNIKLWKDVLDGASFINALYRPVRNQFRITGIQITGIEMQLNILVYDLTTSKKNVTINISVSLKGIKKLTEIALPFLRELSTDKMDSTEIASSTKNREVTLTTPSVEKIKKYKRADIINFLQEKKEELIISILKLSKTKRSSV</sequence>
<feature type="non-terminal residue" evidence="1">
    <location>
        <position position="1"/>
    </location>
</feature>
<dbReference type="Proteomes" id="UP001153678">
    <property type="component" value="Unassembled WGS sequence"/>
</dbReference>
<protein>
    <submittedName>
        <fullName evidence="1">7638_t:CDS:1</fullName>
    </submittedName>
</protein>
<accession>A0A9W4X3B8</accession>